<dbReference type="InterPro" id="IPR045340">
    <property type="entry name" value="DUF6533"/>
</dbReference>
<proteinExistence type="predicted"/>
<gene>
    <name evidence="7" type="ORF">PIIN_08969</name>
</gene>
<feature type="transmembrane region" description="Helical" evidence="5">
    <location>
        <begin position="128"/>
        <end position="153"/>
    </location>
</feature>
<dbReference type="AlphaFoldDB" id="G4U2B2"/>
<comment type="caution">
    <text evidence="7">The sequence shown here is derived from an EMBL/GenBank/DDBJ whole genome shotgun (WGS) entry which is preliminary data.</text>
</comment>
<keyword evidence="5" id="KW-0472">Membrane</keyword>
<feature type="transmembrane region" description="Helical" evidence="5">
    <location>
        <begin position="244"/>
        <end position="265"/>
    </location>
</feature>
<dbReference type="InterPro" id="IPR050613">
    <property type="entry name" value="Sec_Metabolite_Reg"/>
</dbReference>
<keyword evidence="3" id="KW-0175">Coiled coil</keyword>
<reference evidence="7 8" key="1">
    <citation type="journal article" date="2011" name="PLoS Pathog.">
        <title>Endophytic Life Strategies Decoded by Genome and Transcriptome Analyses of the Mutualistic Root Symbiont Piriformospora indica.</title>
        <authorList>
            <person name="Zuccaro A."/>
            <person name="Lahrmann U."/>
            <person name="Guldener U."/>
            <person name="Langen G."/>
            <person name="Pfiffi S."/>
            <person name="Biedenkopf D."/>
            <person name="Wong P."/>
            <person name="Samans B."/>
            <person name="Grimm C."/>
            <person name="Basiewicz M."/>
            <person name="Murat C."/>
            <person name="Martin F."/>
            <person name="Kogel K.H."/>
        </authorList>
    </citation>
    <scope>NUCLEOTIDE SEQUENCE [LARGE SCALE GENOMIC DNA]</scope>
    <source>
        <strain evidence="7 8">DSM 11827</strain>
    </source>
</reference>
<evidence type="ECO:0000313" key="7">
    <source>
        <dbReference type="EMBL" id="CCA77721.1"/>
    </source>
</evidence>
<feature type="transmembrane region" description="Helical" evidence="5">
    <location>
        <begin position="96"/>
        <end position="116"/>
    </location>
</feature>
<feature type="compositionally biased region" description="Polar residues" evidence="4">
    <location>
        <begin position="990"/>
        <end position="1006"/>
    </location>
</feature>
<dbReference type="STRING" id="1109443.G4U2B2"/>
<evidence type="ECO:0000256" key="2">
    <source>
        <dbReference type="ARBA" id="ARBA00023242"/>
    </source>
</evidence>
<accession>G4U2B2</accession>
<dbReference type="InParanoid" id="G4U2B2"/>
<comment type="subcellular location">
    <subcellularLocation>
        <location evidence="1">Nucleus</location>
    </subcellularLocation>
</comment>
<feature type="region of interest" description="Disordered" evidence="4">
    <location>
        <begin position="1053"/>
        <end position="1107"/>
    </location>
</feature>
<dbReference type="PANTHER" id="PTHR31001">
    <property type="entry name" value="UNCHARACTERIZED TRANSCRIPTIONAL REGULATORY PROTEIN"/>
    <property type="match status" value="1"/>
</dbReference>
<dbReference type="SMART" id="SM00906">
    <property type="entry name" value="Fungal_trans"/>
    <property type="match status" value="1"/>
</dbReference>
<feature type="transmembrane region" description="Helical" evidence="5">
    <location>
        <begin position="12"/>
        <end position="36"/>
    </location>
</feature>
<keyword evidence="5" id="KW-1133">Transmembrane helix</keyword>
<keyword evidence="8" id="KW-1185">Reference proteome</keyword>
<feature type="transmembrane region" description="Helical" evidence="5">
    <location>
        <begin position="179"/>
        <end position="200"/>
    </location>
</feature>
<evidence type="ECO:0000256" key="1">
    <source>
        <dbReference type="ARBA" id="ARBA00004123"/>
    </source>
</evidence>
<dbReference type="eggNOG" id="ENOG502RYE1">
    <property type="taxonomic scope" value="Eukaryota"/>
</dbReference>
<protein>
    <recommendedName>
        <fullName evidence="6">Xylanolytic transcriptional activator regulatory domain-containing protein</fullName>
    </recommendedName>
</protein>
<name>G4U2B2_SERID</name>
<dbReference type="GO" id="GO:0006351">
    <property type="term" value="P:DNA-templated transcription"/>
    <property type="evidence" value="ECO:0007669"/>
    <property type="project" value="InterPro"/>
</dbReference>
<feature type="domain" description="Xylanolytic transcriptional activator regulatory" evidence="6">
    <location>
        <begin position="669"/>
        <end position="742"/>
    </location>
</feature>
<dbReference type="Pfam" id="PF04082">
    <property type="entry name" value="Fungal_trans"/>
    <property type="match status" value="1"/>
</dbReference>
<evidence type="ECO:0000259" key="6">
    <source>
        <dbReference type="SMART" id="SM00906"/>
    </source>
</evidence>
<evidence type="ECO:0000256" key="5">
    <source>
        <dbReference type="SAM" id="Phobius"/>
    </source>
</evidence>
<evidence type="ECO:0000256" key="3">
    <source>
        <dbReference type="SAM" id="Coils"/>
    </source>
</evidence>
<dbReference type="GO" id="GO:0008270">
    <property type="term" value="F:zinc ion binding"/>
    <property type="evidence" value="ECO:0007669"/>
    <property type="project" value="InterPro"/>
</dbReference>
<feature type="transmembrane region" description="Helical" evidence="5">
    <location>
        <begin position="48"/>
        <end position="68"/>
    </location>
</feature>
<dbReference type="GO" id="GO:0005634">
    <property type="term" value="C:nucleus"/>
    <property type="evidence" value="ECO:0007669"/>
    <property type="project" value="UniProtKB-SubCell"/>
</dbReference>
<organism evidence="7 8">
    <name type="scientific">Serendipita indica (strain DSM 11827)</name>
    <name type="common">Root endophyte fungus</name>
    <name type="synonym">Piriformospora indica</name>
    <dbReference type="NCBI Taxonomy" id="1109443"/>
    <lineage>
        <taxon>Eukaryota</taxon>
        <taxon>Fungi</taxon>
        <taxon>Dikarya</taxon>
        <taxon>Basidiomycota</taxon>
        <taxon>Agaricomycotina</taxon>
        <taxon>Agaricomycetes</taxon>
        <taxon>Sebacinales</taxon>
        <taxon>Serendipitaceae</taxon>
        <taxon>Serendipita</taxon>
    </lineage>
</organism>
<dbReference type="EMBL" id="CAFZ01001868">
    <property type="protein sequence ID" value="CCA77721.1"/>
    <property type="molecule type" value="Genomic_DNA"/>
</dbReference>
<dbReference type="Pfam" id="PF20151">
    <property type="entry name" value="DUF6533"/>
    <property type="match status" value="1"/>
</dbReference>
<feature type="compositionally biased region" description="Polar residues" evidence="4">
    <location>
        <begin position="1053"/>
        <end position="1062"/>
    </location>
</feature>
<dbReference type="OrthoDB" id="3251775at2759"/>
<dbReference type="CDD" id="cd12148">
    <property type="entry name" value="fungal_TF_MHR"/>
    <property type="match status" value="1"/>
</dbReference>
<dbReference type="PANTHER" id="PTHR31001:SF56">
    <property type="entry name" value="ZN(2)-C6 FUNGAL-TYPE DOMAIN-CONTAINING PROTEIN"/>
    <property type="match status" value="1"/>
</dbReference>
<evidence type="ECO:0000256" key="4">
    <source>
        <dbReference type="SAM" id="MobiDB-lite"/>
    </source>
</evidence>
<dbReference type="InterPro" id="IPR007219">
    <property type="entry name" value="XnlR_reg_dom"/>
</dbReference>
<keyword evidence="5" id="KW-0812">Transmembrane</keyword>
<feature type="coiled-coil region" evidence="3">
    <location>
        <begin position="406"/>
        <end position="433"/>
    </location>
</feature>
<feature type="region of interest" description="Disordered" evidence="4">
    <location>
        <begin position="983"/>
        <end position="1006"/>
    </location>
</feature>
<dbReference type="Proteomes" id="UP000007148">
    <property type="component" value="Unassembled WGS sequence"/>
</dbReference>
<evidence type="ECO:0000313" key="8">
    <source>
        <dbReference type="Proteomes" id="UP000007148"/>
    </source>
</evidence>
<sequence length="1157" mass="129684">MALSVDARFFYPIIHLACGTTLAIYDWMLLLDIEVATISRSKWTLPKFLYYYIRFVTVIFMCFGAFQLTDFRVSLSKEVCSFAKLYSSLFTLPSSWVNIVTLTMFSTFVSSAWLFTLRLIALYRRNRYLVWFMYAFFFATYAASFGTLTAALVTYHKTVAYFEILNACGATEASHTFPALFYAPAAYEVFIFALTAWRAYQDASLISGAPFMRVLYRDGVIAFLVMTGVRGWNIWIYVSQPITALSIGTNIMWALNTILMTRVYLNLQWLAKGPTLGGDTTDLTTFASPLGRGTDGHPIRPRNSIHFRVPHLTTTFGQTTVMTQTISFDLGTEPAPLRSAVYGVELRTVKEDEDVPHSLVMMAETLRLKCDRVVPCNSCVRRGCPQICPDGTLTPGKGSRFILNNTKELHEEIEALRTRVRQLEGALAELQAQLTPEPHPLLQKSLNMVSTALGPAESHSGTENSEAEDESLIDTFGRLNLEPNGQTIWYGPQAGSRFYIPRDESEENAVSALPVDLMVLNRLFPLGATTISEAEDIVRQQVKRYIPPEKEVTESIYSHHSNLNWSAEDVPPKWARFRETTIKPIYSPGSQPTDAQLAVFFLEYAVSLILDPRRQPDYAEADRYHHLSKICISLGKDLLISCTLEVIGYLQLLTYYYSFTNDVNSQNKAWITGSLAIRLAEMGGLHRENPRWNLDSEIIERRRRTWWELVSLDTVRSLELGRRRAINVDHFDTKMPHDPEDEGGEPTFSRVRFKYMAASLGAILDEAFRVKPPSYARTLQLDKEIRDWPLHKQSINEIPMPRPEEINQRLIGRLMISFAITKFSEIGLVYLHRRYFIEALTRYPHEPLRSKYAISVIAVYRSSILILQALRKVESVAGALLPRVFTMGQHGLSVYICLCALVIKSPGCSLSRSCLVEIDAGKDLFLRIAAYGAPSAPSIVANLHAQAHHSMELYMKGEWSSNVGTVSDQDVLTFAGRPGVLSVKARTKQDSTSTSTPDSNAPESSITNAAHPLLLEYLMRIQDAQATPDKSHQSVPSDSILFGLPADHDNLLPFTSSAQWPTGQAPAEDLSFALPNPISAPSSGSVANPRQSRFQGSELPNRADSESVDASANASIWPYVNYEVPTTSPQQQPSGDNFWQMFLSDLDMMPFGSDGHA</sequence>
<dbReference type="GO" id="GO:0003677">
    <property type="term" value="F:DNA binding"/>
    <property type="evidence" value="ECO:0007669"/>
    <property type="project" value="InterPro"/>
</dbReference>
<keyword evidence="2" id="KW-0539">Nucleus</keyword>
<dbReference type="HOGENOM" id="CLU_275718_0_0_1"/>
<feature type="compositionally biased region" description="Polar residues" evidence="4">
    <location>
        <begin position="1079"/>
        <end position="1095"/>
    </location>
</feature>